<gene>
    <name evidence="2" type="ORF">D6C94_10643</name>
</gene>
<proteinExistence type="predicted"/>
<evidence type="ECO:0000313" key="2">
    <source>
        <dbReference type="EMBL" id="THY67395.1"/>
    </source>
</evidence>
<evidence type="ECO:0000313" key="3">
    <source>
        <dbReference type="Proteomes" id="UP000305064"/>
    </source>
</evidence>
<sequence>MSHKGLSDRESCHWLSIGVTPSHGSPYEAGSPRNPFPGVGSQYLPRGEGVSVHSSPDAMLNGTLVASAARLHRVREELLSTPSGMRQPDVGRSSSRRRRQDRSLSRFRDLDTPTRRSRPEPASARSTRSARSVRFQDEAPLAEGRAPVRV</sequence>
<feature type="region of interest" description="Disordered" evidence="1">
    <location>
        <begin position="77"/>
        <end position="150"/>
    </location>
</feature>
<comment type="caution">
    <text evidence="2">The sequence shown here is derived from an EMBL/GenBank/DDBJ whole genome shotgun (WGS) entry which is preliminary data.</text>
</comment>
<evidence type="ECO:0000256" key="1">
    <source>
        <dbReference type="SAM" id="MobiDB-lite"/>
    </source>
</evidence>
<organism evidence="2 3">
    <name type="scientific">Aureobasidium pullulans</name>
    <name type="common">Black yeast</name>
    <name type="synonym">Pullularia pullulans</name>
    <dbReference type="NCBI Taxonomy" id="5580"/>
    <lineage>
        <taxon>Eukaryota</taxon>
        <taxon>Fungi</taxon>
        <taxon>Dikarya</taxon>
        <taxon>Ascomycota</taxon>
        <taxon>Pezizomycotina</taxon>
        <taxon>Dothideomycetes</taxon>
        <taxon>Dothideomycetidae</taxon>
        <taxon>Dothideales</taxon>
        <taxon>Saccotheciaceae</taxon>
        <taxon>Aureobasidium</taxon>
    </lineage>
</organism>
<reference evidence="2 3" key="1">
    <citation type="submission" date="2018-10" db="EMBL/GenBank/DDBJ databases">
        <title>Fifty Aureobasidium pullulans genomes reveal a recombining polyextremotolerant generalist.</title>
        <authorList>
            <person name="Gostincar C."/>
            <person name="Turk M."/>
            <person name="Zajc J."/>
            <person name="Gunde-Cimerman N."/>
        </authorList>
    </citation>
    <scope>NUCLEOTIDE SEQUENCE [LARGE SCALE GENOMIC DNA]</scope>
    <source>
        <strain evidence="2 3">EXF-4256</strain>
    </source>
</reference>
<feature type="region of interest" description="Disordered" evidence="1">
    <location>
        <begin position="17"/>
        <end position="56"/>
    </location>
</feature>
<name>A0AB38LGV7_AURPU</name>
<dbReference type="EMBL" id="QZBJ01000161">
    <property type="protein sequence ID" value="THY67395.1"/>
    <property type="molecule type" value="Genomic_DNA"/>
</dbReference>
<protein>
    <submittedName>
        <fullName evidence="2">Uncharacterized protein</fullName>
    </submittedName>
</protein>
<feature type="compositionally biased region" description="Low complexity" evidence="1">
    <location>
        <begin position="120"/>
        <end position="132"/>
    </location>
</feature>
<dbReference type="AlphaFoldDB" id="A0AB38LGV7"/>
<accession>A0AB38LGV7</accession>
<dbReference type="Proteomes" id="UP000305064">
    <property type="component" value="Unassembled WGS sequence"/>
</dbReference>
<feature type="compositionally biased region" description="Basic and acidic residues" evidence="1">
    <location>
        <begin position="101"/>
        <end position="119"/>
    </location>
</feature>